<evidence type="ECO:0000313" key="1">
    <source>
        <dbReference type="EMBL" id="MPL94685.1"/>
    </source>
</evidence>
<keyword evidence="1" id="KW-0378">Hydrolase</keyword>
<dbReference type="InterPro" id="IPR006439">
    <property type="entry name" value="HAD-SF_hydro_IA"/>
</dbReference>
<dbReference type="EMBL" id="VSSQ01000437">
    <property type="protein sequence ID" value="MPL94685.1"/>
    <property type="molecule type" value="Genomic_DNA"/>
</dbReference>
<gene>
    <name evidence="1" type="ORF">SDC9_40840</name>
</gene>
<accession>A0A644VTE7</accession>
<dbReference type="InterPro" id="IPR023198">
    <property type="entry name" value="PGP-like_dom2"/>
</dbReference>
<dbReference type="SFLD" id="SFLDS00003">
    <property type="entry name" value="Haloacid_Dehalogenase"/>
    <property type="match status" value="1"/>
</dbReference>
<dbReference type="PANTHER" id="PTHR43611">
    <property type="entry name" value="ALPHA-D-GLUCOSE 1-PHOSPHATE PHOSPHATASE"/>
    <property type="match status" value="1"/>
</dbReference>
<dbReference type="CDD" id="cd02603">
    <property type="entry name" value="HAD_sEH-N_like"/>
    <property type="match status" value="1"/>
</dbReference>
<dbReference type="NCBIfam" id="TIGR01509">
    <property type="entry name" value="HAD-SF-IA-v3"/>
    <property type="match status" value="1"/>
</dbReference>
<proteinExistence type="predicted"/>
<comment type="caution">
    <text evidence="1">The sequence shown here is derived from an EMBL/GenBank/DDBJ whole genome shotgun (WGS) entry which is preliminary data.</text>
</comment>
<sequence>MMVPEQVNTLIFDFGGVIYDIDIQLGINKLKELGFTDADEYIGHFSHNDFFVQWENGQIGVDTFRNEIRKKCVKEVSDQEIDDAWCAIMLGIRDERIALLQQLRKKYRLLLLSNTNPLHILVSTKNELDKRGLSMDDLFDKCYYSYEVGAVKPGKEIFLHLLQDADVKAENCLFLDDGKKNIETAAALGFNTYLVTPGQNLNFLL</sequence>
<dbReference type="InterPro" id="IPR023214">
    <property type="entry name" value="HAD_sf"/>
</dbReference>
<dbReference type="InterPro" id="IPR036412">
    <property type="entry name" value="HAD-like_sf"/>
</dbReference>
<reference evidence="1" key="1">
    <citation type="submission" date="2019-08" db="EMBL/GenBank/DDBJ databases">
        <authorList>
            <person name="Kucharzyk K."/>
            <person name="Murdoch R.W."/>
            <person name="Higgins S."/>
            <person name="Loffler F."/>
        </authorList>
    </citation>
    <scope>NUCLEOTIDE SEQUENCE</scope>
</reference>
<dbReference type="PANTHER" id="PTHR43611:SF3">
    <property type="entry name" value="FLAVIN MONONUCLEOTIDE HYDROLASE 1, CHLOROPLATIC"/>
    <property type="match status" value="1"/>
</dbReference>
<organism evidence="1">
    <name type="scientific">bioreactor metagenome</name>
    <dbReference type="NCBI Taxonomy" id="1076179"/>
    <lineage>
        <taxon>unclassified sequences</taxon>
        <taxon>metagenomes</taxon>
        <taxon>ecological metagenomes</taxon>
    </lineage>
</organism>
<dbReference type="Gene3D" id="1.10.150.240">
    <property type="entry name" value="Putative phosphatase, domain 2"/>
    <property type="match status" value="1"/>
</dbReference>
<dbReference type="GO" id="GO:0016787">
    <property type="term" value="F:hydrolase activity"/>
    <property type="evidence" value="ECO:0007669"/>
    <property type="project" value="UniProtKB-KW"/>
</dbReference>
<protein>
    <submittedName>
        <fullName evidence="1">D-ribitol-5-phosphate phosphatase</fullName>
        <ecNumber evidence="1">3.1.3.-</ecNumber>
    </submittedName>
</protein>
<dbReference type="EC" id="3.1.3.-" evidence="1"/>
<dbReference type="SFLD" id="SFLDG01129">
    <property type="entry name" value="C1.5:_HAD__Beta-PGM__Phosphata"/>
    <property type="match status" value="1"/>
</dbReference>
<name>A0A644VTE7_9ZZZZ</name>
<dbReference type="AlphaFoldDB" id="A0A644VTE7"/>
<dbReference type="SUPFAM" id="SSF56784">
    <property type="entry name" value="HAD-like"/>
    <property type="match status" value="1"/>
</dbReference>
<dbReference type="Pfam" id="PF00702">
    <property type="entry name" value="Hydrolase"/>
    <property type="match status" value="1"/>
</dbReference>
<dbReference type="Gene3D" id="3.40.50.1000">
    <property type="entry name" value="HAD superfamily/HAD-like"/>
    <property type="match status" value="1"/>
</dbReference>